<reference evidence="2" key="1">
    <citation type="journal article" date="2021" name="Proc. Natl. Acad. Sci. U.S.A.">
        <title>A Catalog of Tens of Thousands of Viruses from Human Metagenomes Reveals Hidden Associations with Chronic Diseases.</title>
        <authorList>
            <person name="Tisza M.J."/>
            <person name="Buck C.B."/>
        </authorList>
    </citation>
    <scope>NUCLEOTIDE SEQUENCE</scope>
    <source>
        <strain evidence="2">CtJyX12</strain>
    </source>
</reference>
<feature type="compositionally biased region" description="Basic and acidic residues" evidence="1">
    <location>
        <begin position="342"/>
        <end position="353"/>
    </location>
</feature>
<feature type="region of interest" description="Disordered" evidence="1">
    <location>
        <begin position="271"/>
        <end position="376"/>
    </location>
</feature>
<name>A0A8S5SPU4_9CAUD</name>
<accession>A0A8S5SPU4</accession>
<feature type="region of interest" description="Disordered" evidence="1">
    <location>
        <begin position="225"/>
        <end position="253"/>
    </location>
</feature>
<feature type="compositionally biased region" description="Basic residues" evidence="1">
    <location>
        <begin position="364"/>
        <end position="376"/>
    </location>
</feature>
<sequence>MAWVKMGDDADMYPKLMEAASHPKADARTVNELFGFIMRCAAYSAAHLTDSVIEMGVVYTYAGGNPDVLQIALDAGLLEWVDTPKGRKPKLLEDPDFIHIRSRADVEWSRQRQRDNSDQALRQAVIARDGDQCRWCGVEVYWPGKTSARKGTLDHLKPGEAGTVDTLVVACTRCNSSRADDPTGSWDQSHELLPAPEHPRYGTFTRSMLERSGVLRSAQAASCAAAGGGNGERASAHAAAGDPASGTPTTGVTSGCADAAVTVSAPGGATVGIPMDADSGESDQLTVESGLGDPGAARTNTTPHTDYKQERGFVPTRVGLDSSRPLDSRIPGYGYGSGVRVGSREQETGREQEGQATASPASGPKKKRKRRRRSRR</sequence>
<feature type="region of interest" description="Disordered" evidence="1">
    <location>
        <begin position="177"/>
        <end position="199"/>
    </location>
</feature>
<proteinExistence type="predicted"/>
<evidence type="ECO:0000313" key="2">
    <source>
        <dbReference type="EMBL" id="DAF53068.1"/>
    </source>
</evidence>
<dbReference type="EMBL" id="BK032646">
    <property type="protein sequence ID" value="DAF53068.1"/>
    <property type="molecule type" value="Genomic_DNA"/>
</dbReference>
<protein>
    <submittedName>
        <fullName evidence="2">AcrIIC3 protein</fullName>
    </submittedName>
</protein>
<evidence type="ECO:0000256" key="1">
    <source>
        <dbReference type="SAM" id="MobiDB-lite"/>
    </source>
</evidence>
<feature type="compositionally biased region" description="Low complexity" evidence="1">
    <location>
        <begin position="236"/>
        <end position="246"/>
    </location>
</feature>
<organism evidence="2">
    <name type="scientific">Siphoviridae sp. ctJyX12</name>
    <dbReference type="NCBI Taxonomy" id="2827840"/>
    <lineage>
        <taxon>Viruses</taxon>
        <taxon>Duplodnaviria</taxon>
        <taxon>Heunggongvirae</taxon>
        <taxon>Uroviricota</taxon>
        <taxon>Caudoviricetes</taxon>
    </lineage>
</organism>
<dbReference type="Gene3D" id="1.10.30.50">
    <property type="match status" value="1"/>
</dbReference>